<name>A0A3S8Z1B6_PENMO</name>
<keyword evidence="5" id="KW-0694">RNA-binding</keyword>
<evidence type="ECO:0000256" key="8">
    <source>
        <dbReference type="SAM" id="MobiDB-lite"/>
    </source>
</evidence>
<keyword evidence="2" id="KW-0217">Developmental protein</keyword>
<dbReference type="PROSITE" id="PS50822">
    <property type="entry name" value="PIWI"/>
    <property type="match status" value="1"/>
</dbReference>
<dbReference type="GO" id="GO:0003723">
    <property type="term" value="F:RNA binding"/>
    <property type="evidence" value="ECO:0007669"/>
    <property type="project" value="UniProtKB-KW"/>
</dbReference>
<evidence type="ECO:0000259" key="10">
    <source>
        <dbReference type="PROSITE" id="PS50822"/>
    </source>
</evidence>
<dbReference type="GO" id="GO:0005737">
    <property type="term" value="C:cytoplasm"/>
    <property type="evidence" value="ECO:0007669"/>
    <property type="project" value="UniProtKB-SubCell"/>
</dbReference>
<dbReference type="EMBL" id="MH279567">
    <property type="protein sequence ID" value="AZN25268.1"/>
    <property type="molecule type" value="mRNA"/>
</dbReference>
<dbReference type="Gene3D" id="3.30.420.10">
    <property type="entry name" value="Ribonuclease H-like superfamily/Ribonuclease H"/>
    <property type="match status" value="1"/>
</dbReference>
<dbReference type="Pfam" id="PF23278">
    <property type="entry name" value="Piwi_N"/>
    <property type="match status" value="1"/>
</dbReference>
<evidence type="ECO:0000313" key="11">
    <source>
        <dbReference type="EMBL" id="AZN25268.1"/>
    </source>
</evidence>
<dbReference type="InterPro" id="IPR003165">
    <property type="entry name" value="Piwi"/>
</dbReference>
<evidence type="ECO:0000256" key="6">
    <source>
        <dbReference type="ARBA" id="ARBA00023158"/>
    </source>
</evidence>
<dbReference type="GO" id="GO:0030154">
    <property type="term" value="P:cell differentiation"/>
    <property type="evidence" value="ECO:0007669"/>
    <property type="project" value="UniProtKB-KW"/>
</dbReference>
<dbReference type="InterPro" id="IPR036397">
    <property type="entry name" value="RNaseH_sf"/>
</dbReference>
<feature type="compositionally biased region" description="Polar residues" evidence="8">
    <location>
        <begin position="26"/>
        <end position="41"/>
    </location>
</feature>
<accession>A0A3S8Z1B6</accession>
<feature type="domain" description="Piwi" evidence="10">
    <location>
        <begin position="631"/>
        <end position="922"/>
    </location>
</feature>
<dbReference type="OrthoDB" id="445936at2759"/>
<feature type="domain" description="PAZ" evidence="9">
    <location>
        <begin position="353"/>
        <end position="465"/>
    </location>
</feature>
<feature type="region of interest" description="Disordered" evidence="8">
    <location>
        <begin position="1"/>
        <end position="85"/>
    </location>
</feature>
<evidence type="ECO:0000256" key="4">
    <source>
        <dbReference type="ARBA" id="ARBA00022782"/>
    </source>
</evidence>
<keyword evidence="3" id="KW-0963">Cytoplasm</keyword>
<dbReference type="FunFam" id="3.30.420.10:FF:000014">
    <property type="entry name" value="Piwi-like RNA-mediated gene silencing 1"/>
    <property type="match status" value="1"/>
</dbReference>
<dbReference type="InterPro" id="IPR036085">
    <property type="entry name" value="PAZ_dom_sf"/>
</dbReference>
<dbReference type="AlphaFoldDB" id="A0A3S8Z1B6"/>
<dbReference type="SUPFAM" id="SSF53098">
    <property type="entry name" value="Ribonuclease H-like"/>
    <property type="match status" value="1"/>
</dbReference>
<dbReference type="Pfam" id="PF02170">
    <property type="entry name" value="PAZ"/>
    <property type="match status" value="1"/>
</dbReference>
<reference evidence="11" key="1">
    <citation type="journal article" date="2018" name="Comp. Biochem. Physiol., Part A Mol. Integr. Physiol.">
        <title>Functional characterization of a cDNA encoding Piwi protein in Penaeus monodon and its potential roles in controlling transposon expression and spermatogenesis.</title>
        <authorList>
            <person name="Sukthaworn S."/>
            <person name="Panyim S."/>
            <person name="Udomkit A."/>
        </authorList>
    </citation>
    <scope>NUCLEOTIDE SEQUENCE</scope>
</reference>
<dbReference type="InterPro" id="IPR014811">
    <property type="entry name" value="ArgoL1"/>
</dbReference>
<feature type="compositionally biased region" description="Low complexity" evidence="8">
    <location>
        <begin position="63"/>
        <end position="85"/>
    </location>
</feature>
<feature type="region of interest" description="Disordered" evidence="8">
    <location>
        <begin position="140"/>
        <end position="176"/>
    </location>
</feature>
<feature type="region of interest" description="Disordered" evidence="8">
    <location>
        <begin position="99"/>
        <end position="122"/>
    </location>
</feature>
<dbReference type="SMART" id="SM00950">
    <property type="entry name" value="Piwi"/>
    <property type="match status" value="1"/>
</dbReference>
<dbReference type="Gene3D" id="2.170.260.10">
    <property type="entry name" value="paz domain"/>
    <property type="match status" value="1"/>
</dbReference>
<dbReference type="SUPFAM" id="SSF101690">
    <property type="entry name" value="PAZ domain"/>
    <property type="match status" value="1"/>
</dbReference>
<comment type="similarity">
    <text evidence="7">Belongs to the argonaute family. Piwi subfamily.</text>
</comment>
<dbReference type="FunFam" id="2.170.260.10:FF:000003">
    <property type="entry name" value="Piwi-like RNA-mediated gene silencing 2"/>
    <property type="match status" value="1"/>
</dbReference>
<dbReference type="PROSITE" id="PS50821">
    <property type="entry name" value="PAZ"/>
    <property type="match status" value="1"/>
</dbReference>
<dbReference type="PANTHER" id="PTHR22891">
    <property type="entry name" value="EUKARYOTIC TRANSLATION INITIATION FACTOR 2C"/>
    <property type="match status" value="1"/>
</dbReference>
<dbReference type="InterPro" id="IPR012337">
    <property type="entry name" value="RNaseH-like_sf"/>
</dbReference>
<sequence>MDGDPTPPLPPMGRGGRGAAILRALQSSSRQPGTAGSSLPGQQPALPPPVVTGGAGVQSPECSGASALSSPRSPSSSSIGSSGSSRGALLYHLIKQKSGHKADSLQSPLGDSSSVVPKRAKGRGRAEILQALKVGSLTSLPGAKPLRADMQDSSSQSSSVTESMQQLNISEPQEREAVVNRGTSGLKFSATSSWIRLSVNPEKAVFEYEVKFEPQVDARNLRFHLLGTQREKLGSVKSFDGVMLWLPTHLPNEISIFQVPHPITKETMTMKVIFKKRTSMDKCVQLYNVLFGRIMRILKMARVGQNYYAPSGSVLVPQHKLEIWPGYVTAAHYREGGVMLCVDVSHRVLRTQTCYEIMSEIFNNRRGQFKDHVIKALVGSIVLTRYNNKTYRIDDILFDKNPRSTFTNSKEEEVCYMDYYKNAYNITIKDPQQPLLLHRVRKKELKDQGTTKFLCLIPELCYMTGLTDDMRSDFRVMKDIAQHTRITPNVRHASLRTFVRNVNGSSEAWQVLADWGLALDDDTFTMEGRILTPETIHFGSREVPGTESADWGRESAREKVIVPIDLRPQCWQIFFSARDEARVLKFSEMIRQVTRSMGIQVGPPQMIRLPDDRIETYVNGIKQHFHDRLQLAVIIFPAQREDRYSAVKRLACVDLGLPTQCINSRTISQENKLRSVTQKIALQINCKLGGELWALKIPMTGLMVCGVDVYHDPVRRGASVVGFVASTNQTLTRWFSHVNFQHPGDEIVHGLKISLLQALRHYHKQHHSLPRTIIIYRDGVSEGQMRVVEEHELPQLATIFQHFDSNEPKFSFVIVQKKISTRIFASLNSELDNPPPGSIIDHGITHRYWYDFFLVSQHVRQSTVAPTHYVVLRDGGNLEVDNMQRLAYKLTHLYYNWPGTVRVPAPCQYAHKLAFVDGQNVRKEPSDTLCDKLFFL</sequence>
<feature type="compositionally biased region" description="Pro residues" evidence="8">
    <location>
        <begin position="1"/>
        <end position="11"/>
    </location>
</feature>
<dbReference type="Pfam" id="PF02171">
    <property type="entry name" value="Piwi"/>
    <property type="match status" value="1"/>
</dbReference>
<evidence type="ECO:0000256" key="2">
    <source>
        <dbReference type="ARBA" id="ARBA00022473"/>
    </source>
</evidence>
<protein>
    <submittedName>
        <fullName evidence="11">Piwi1</fullName>
    </submittedName>
</protein>
<comment type="subcellular location">
    <subcellularLocation>
        <location evidence="1">Cytoplasm</location>
    </subcellularLocation>
</comment>
<evidence type="ECO:0000259" key="9">
    <source>
        <dbReference type="PROSITE" id="PS50821"/>
    </source>
</evidence>
<organism evidence="11">
    <name type="scientific">Penaeus monodon</name>
    <name type="common">Giant tiger prawn</name>
    <dbReference type="NCBI Taxonomy" id="6687"/>
    <lineage>
        <taxon>Eukaryota</taxon>
        <taxon>Metazoa</taxon>
        <taxon>Ecdysozoa</taxon>
        <taxon>Arthropoda</taxon>
        <taxon>Crustacea</taxon>
        <taxon>Multicrustacea</taxon>
        <taxon>Malacostraca</taxon>
        <taxon>Eumalacostraca</taxon>
        <taxon>Eucarida</taxon>
        <taxon>Decapoda</taxon>
        <taxon>Dendrobranchiata</taxon>
        <taxon>Penaeoidea</taxon>
        <taxon>Penaeidae</taxon>
        <taxon>Penaeus</taxon>
    </lineage>
</organism>
<dbReference type="SMART" id="SM01163">
    <property type="entry name" value="DUF1785"/>
    <property type="match status" value="1"/>
</dbReference>
<dbReference type="GO" id="GO:0140965">
    <property type="term" value="P:secondary piRNA processing"/>
    <property type="evidence" value="ECO:0007669"/>
    <property type="project" value="UniProtKB-ARBA"/>
</dbReference>
<dbReference type="CDD" id="cd02845">
    <property type="entry name" value="PAZ_piwi_like"/>
    <property type="match status" value="1"/>
</dbReference>
<dbReference type="Pfam" id="PF08699">
    <property type="entry name" value="ArgoL1"/>
    <property type="match status" value="1"/>
</dbReference>
<keyword evidence="4" id="KW-0221">Differentiation</keyword>
<evidence type="ECO:0000256" key="7">
    <source>
        <dbReference type="ARBA" id="ARBA00038291"/>
    </source>
</evidence>
<feature type="compositionally biased region" description="Polar residues" evidence="8">
    <location>
        <begin position="104"/>
        <end position="115"/>
    </location>
</feature>
<evidence type="ECO:0000256" key="3">
    <source>
        <dbReference type="ARBA" id="ARBA00022490"/>
    </source>
</evidence>
<evidence type="ECO:0000256" key="1">
    <source>
        <dbReference type="ARBA" id="ARBA00004496"/>
    </source>
</evidence>
<dbReference type="Gene3D" id="3.40.50.2300">
    <property type="match status" value="1"/>
</dbReference>
<proteinExistence type="evidence at transcript level"/>
<dbReference type="InterPro" id="IPR003100">
    <property type="entry name" value="PAZ_dom"/>
</dbReference>
<dbReference type="CDD" id="cd04658">
    <property type="entry name" value="Piwi_piwi-like_Euk"/>
    <property type="match status" value="1"/>
</dbReference>
<dbReference type="SMART" id="SM00949">
    <property type="entry name" value="PAZ"/>
    <property type="match status" value="1"/>
</dbReference>
<keyword evidence="6" id="KW-0943">RNA-mediated gene silencing</keyword>
<evidence type="ECO:0000256" key="5">
    <source>
        <dbReference type="ARBA" id="ARBA00022884"/>
    </source>
</evidence>
<feature type="compositionally biased region" description="Low complexity" evidence="8">
    <location>
        <begin position="151"/>
        <end position="166"/>
    </location>
</feature>